<dbReference type="EMBL" id="LQYN01000097">
    <property type="protein sequence ID" value="KYC95153.1"/>
    <property type="molecule type" value="Genomic_DNA"/>
</dbReference>
<dbReference type="AlphaFoldDB" id="A0A150KM91"/>
<dbReference type="PATRIC" id="fig|46224.3.peg.165"/>
<evidence type="ECO:0000313" key="2">
    <source>
        <dbReference type="EMBL" id="QQX24396.1"/>
    </source>
</evidence>
<dbReference type="Proteomes" id="UP000075666">
    <property type="component" value="Unassembled WGS sequence"/>
</dbReference>
<dbReference type="OrthoDB" id="1644322at2"/>
<gene>
    <name evidence="1" type="ORF">B4102_1424</name>
    <name evidence="2" type="ORF">JGZ69_16555</name>
</gene>
<dbReference type="PANTHER" id="PTHR40051">
    <property type="entry name" value="IG HYPOTHETICAL 15966"/>
    <property type="match status" value="1"/>
</dbReference>
<accession>A0A150KM91</accession>
<dbReference type="GeneID" id="62499684"/>
<dbReference type="Proteomes" id="UP000595512">
    <property type="component" value="Chromosome"/>
</dbReference>
<evidence type="ECO:0000313" key="4">
    <source>
        <dbReference type="Proteomes" id="UP000595512"/>
    </source>
</evidence>
<keyword evidence="3" id="KW-1185">Reference proteome</keyword>
<dbReference type="PANTHER" id="PTHR40051:SF1">
    <property type="entry name" value="YOLD-LIKE FAMILY PROTEIN"/>
    <property type="match status" value="1"/>
</dbReference>
<dbReference type="Pfam" id="PF08863">
    <property type="entry name" value="YolD"/>
    <property type="match status" value="1"/>
</dbReference>
<dbReference type="EMBL" id="CP066701">
    <property type="protein sequence ID" value="QQX24396.1"/>
    <property type="molecule type" value="Genomic_DNA"/>
</dbReference>
<organism evidence="1 3">
    <name type="scientific">Heyndrickxia sporothermodurans</name>
    <dbReference type="NCBI Taxonomy" id="46224"/>
    <lineage>
        <taxon>Bacteria</taxon>
        <taxon>Bacillati</taxon>
        <taxon>Bacillota</taxon>
        <taxon>Bacilli</taxon>
        <taxon>Bacillales</taxon>
        <taxon>Bacillaceae</taxon>
        <taxon>Heyndrickxia</taxon>
    </lineage>
</organism>
<protein>
    <submittedName>
        <fullName evidence="2">YolD-like family protein</fullName>
    </submittedName>
</protein>
<evidence type="ECO:0000313" key="3">
    <source>
        <dbReference type="Proteomes" id="UP000075666"/>
    </source>
</evidence>
<sequence>MIRDRGRIKWNSLMLPEHVKMLRDWAEEDTYEQQKYMDEQQLERMDDIMNEAIECGKTVTITHYRNHHHELVLGLIKRYKPLEGKLDIIDRFDEVHTIFLENIVDVQMIEDEI</sequence>
<proteinExistence type="predicted"/>
<dbReference type="KEGG" id="hspo:JGZ69_16555"/>
<name>A0A150KM91_9BACI</name>
<dbReference type="InterPro" id="IPR014962">
    <property type="entry name" value="YolD"/>
</dbReference>
<reference evidence="1 3" key="1">
    <citation type="submission" date="2016-01" db="EMBL/GenBank/DDBJ databases">
        <title>Genome Sequences of Twelve Sporeforming Bacillus Species Isolated from Foods.</title>
        <authorList>
            <person name="Berendsen E.M."/>
            <person name="Wells-Bennik M.H."/>
            <person name="Krawcyk A.O."/>
            <person name="De Jong A."/>
            <person name="Holsappel S."/>
            <person name="Eijlander R.T."/>
            <person name="Kuipers O.P."/>
        </authorList>
    </citation>
    <scope>NUCLEOTIDE SEQUENCE [LARGE SCALE GENOMIC DNA]</scope>
    <source>
        <strain evidence="1 3">B4102</strain>
    </source>
</reference>
<dbReference type="RefSeq" id="WP_066234589.1">
    <property type="nucleotide sequence ID" value="NZ_CP066701.1"/>
</dbReference>
<reference evidence="2 4" key="2">
    <citation type="submission" date="2020-12" db="EMBL/GenBank/DDBJ databases">
        <title>Taxonomic evaluation of the Bacillus sporothermodurans group of bacteria based on whole genome sequences.</title>
        <authorList>
            <person name="Fiedler G."/>
            <person name="Herbstmann A.-D."/>
            <person name="Doll E."/>
            <person name="Wenning M."/>
            <person name="Brinks E."/>
            <person name="Kabisch J."/>
            <person name="Breitenwieser F."/>
            <person name="Lappann M."/>
            <person name="Boehnlein C."/>
            <person name="Franz C."/>
        </authorList>
    </citation>
    <scope>NUCLEOTIDE SEQUENCE [LARGE SCALE GENOMIC DNA]</scope>
    <source>
        <strain evidence="2 4">DSM 10599</strain>
    </source>
</reference>
<evidence type="ECO:0000313" key="1">
    <source>
        <dbReference type="EMBL" id="KYC95153.1"/>
    </source>
</evidence>
<dbReference type="STRING" id="46224.B4102_1424"/>